<dbReference type="AlphaFoldDB" id="A0A6A4GPP3"/>
<name>A0A6A4GPP3_9AGAR</name>
<reference evidence="1" key="1">
    <citation type="journal article" date="2019" name="Environ. Microbiol.">
        <title>Fungal ecological strategies reflected in gene transcription - a case study of two litter decomposers.</title>
        <authorList>
            <person name="Barbi F."/>
            <person name="Kohler A."/>
            <person name="Barry K."/>
            <person name="Baskaran P."/>
            <person name="Daum C."/>
            <person name="Fauchery L."/>
            <person name="Ihrmark K."/>
            <person name="Kuo A."/>
            <person name="LaButti K."/>
            <person name="Lipzen A."/>
            <person name="Morin E."/>
            <person name="Grigoriev I.V."/>
            <person name="Henrissat B."/>
            <person name="Lindahl B."/>
            <person name="Martin F."/>
        </authorList>
    </citation>
    <scope>NUCLEOTIDE SEQUENCE</scope>
    <source>
        <strain evidence="1">JB14</strain>
    </source>
</reference>
<organism evidence="1 2">
    <name type="scientific">Gymnopus androsaceus JB14</name>
    <dbReference type="NCBI Taxonomy" id="1447944"/>
    <lineage>
        <taxon>Eukaryota</taxon>
        <taxon>Fungi</taxon>
        <taxon>Dikarya</taxon>
        <taxon>Basidiomycota</taxon>
        <taxon>Agaricomycotina</taxon>
        <taxon>Agaricomycetes</taxon>
        <taxon>Agaricomycetidae</taxon>
        <taxon>Agaricales</taxon>
        <taxon>Marasmiineae</taxon>
        <taxon>Omphalotaceae</taxon>
        <taxon>Gymnopus</taxon>
    </lineage>
</organism>
<proteinExistence type="predicted"/>
<evidence type="ECO:0000313" key="2">
    <source>
        <dbReference type="Proteomes" id="UP000799118"/>
    </source>
</evidence>
<sequence length="68" mass="7595">MTQIQVVLSAAHILVRPPCKQSASPNSTQMPRFKCHISGCAYPSASTKNSHSRAYYHSTKVTYRGHEF</sequence>
<evidence type="ECO:0000313" key="1">
    <source>
        <dbReference type="EMBL" id="KAE9387711.1"/>
    </source>
</evidence>
<gene>
    <name evidence="1" type="ORF">BT96DRAFT_475744</name>
</gene>
<evidence type="ECO:0008006" key="3">
    <source>
        <dbReference type="Google" id="ProtNLM"/>
    </source>
</evidence>
<dbReference type="Proteomes" id="UP000799118">
    <property type="component" value="Unassembled WGS sequence"/>
</dbReference>
<protein>
    <recommendedName>
        <fullName evidence="3">C2H2-type domain-containing protein</fullName>
    </recommendedName>
</protein>
<accession>A0A6A4GPP3</accession>
<dbReference type="EMBL" id="ML769784">
    <property type="protein sequence ID" value="KAE9387711.1"/>
    <property type="molecule type" value="Genomic_DNA"/>
</dbReference>
<keyword evidence="2" id="KW-1185">Reference proteome</keyword>